<dbReference type="Gene3D" id="3.50.50.60">
    <property type="entry name" value="FAD/NAD(P)-binding domain"/>
    <property type="match status" value="1"/>
</dbReference>
<dbReference type="InterPro" id="IPR036188">
    <property type="entry name" value="FAD/NAD-bd_sf"/>
</dbReference>
<dbReference type="Pfam" id="PF07992">
    <property type="entry name" value="Pyr_redox_2"/>
    <property type="match status" value="1"/>
</dbReference>
<keyword evidence="3" id="KW-0560">Oxidoreductase</keyword>
<keyword evidence="2" id="KW-0479">Metal-binding</keyword>
<dbReference type="GO" id="GO:0016491">
    <property type="term" value="F:oxidoreductase activity"/>
    <property type="evidence" value="ECO:0007669"/>
    <property type="project" value="UniProtKB-KW"/>
</dbReference>
<keyword evidence="4" id="KW-0408">Iron</keyword>
<evidence type="ECO:0000256" key="2">
    <source>
        <dbReference type="ARBA" id="ARBA00022723"/>
    </source>
</evidence>
<evidence type="ECO:0000256" key="5">
    <source>
        <dbReference type="ARBA" id="ARBA00023014"/>
    </source>
</evidence>
<evidence type="ECO:0000256" key="1">
    <source>
        <dbReference type="ARBA" id="ARBA00022485"/>
    </source>
</evidence>
<comment type="caution">
    <text evidence="7">The sequence shown here is derived from an EMBL/GenBank/DDBJ whole genome shotgun (WGS) entry which is preliminary data.</text>
</comment>
<dbReference type="GO" id="GO:0046872">
    <property type="term" value="F:metal ion binding"/>
    <property type="evidence" value="ECO:0007669"/>
    <property type="project" value="UniProtKB-KW"/>
</dbReference>
<evidence type="ECO:0000313" key="7">
    <source>
        <dbReference type="EMBL" id="HIR62886.1"/>
    </source>
</evidence>
<dbReference type="InterPro" id="IPR039650">
    <property type="entry name" value="HdrA-like"/>
</dbReference>
<name>A0A9D1J6H5_9BACT</name>
<dbReference type="Proteomes" id="UP000886744">
    <property type="component" value="Unassembled WGS sequence"/>
</dbReference>
<gene>
    <name evidence="7" type="ORF">IAC94_05130</name>
</gene>
<reference evidence="7" key="1">
    <citation type="submission" date="2020-10" db="EMBL/GenBank/DDBJ databases">
        <authorList>
            <person name="Gilroy R."/>
        </authorList>
    </citation>
    <scope>NUCLEOTIDE SEQUENCE</scope>
    <source>
        <strain evidence="7">ChiHjej13B12-12457</strain>
    </source>
</reference>
<dbReference type="Gene3D" id="3.40.50.720">
    <property type="entry name" value="NAD(P)-binding Rossmann-like Domain"/>
    <property type="match status" value="1"/>
</dbReference>
<evidence type="ECO:0000256" key="4">
    <source>
        <dbReference type="ARBA" id="ARBA00023004"/>
    </source>
</evidence>
<reference evidence="7" key="2">
    <citation type="journal article" date="2021" name="PeerJ">
        <title>Extensive microbial diversity within the chicken gut microbiome revealed by metagenomics and culture.</title>
        <authorList>
            <person name="Gilroy R."/>
            <person name="Ravi A."/>
            <person name="Getino M."/>
            <person name="Pursley I."/>
            <person name="Horton D.L."/>
            <person name="Alikhan N.F."/>
            <person name="Baker D."/>
            <person name="Gharbi K."/>
            <person name="Hall N."/>
            <person name="Watson M."/>
            <person name="Adriaenssens E.M."/>
            <person name="Foster-Nyarko E."/>
            <person name="Jarju S."/>
            <person name="Secka A."/>
            <person name="Antonio M."/>
            <person name="Oren A."/>
            <person name="Chaudhuri R.R."/>
            <person name="La Ragione R."/>
            <person name="Hildebrand F."/>
            <person name="Pallen M.J."/>
        </authorList>
    </citation>
    <scope>NUCLEOTIDE SEQUENCE</scope>
    <source>
        <strain evidence="7">ChiHjej13B12-12457</strain>
    </source>
</reference>
<protein>
    <submittedName>
        <fullName evidence="7">CoB--CoM heterodisulfide reductase iron-sulfur subunit A family protein</fullName>
    </submittedName>
</protein>
<evidence type="ECO:0000259" key="6">
    <source>
        <dbReference type="Pfam" id="PF07992"/>
    </source>
</evidence>
<dbReference type="AlphaFoldDB" id="A0A9D1J6H5"/>
<evidence type="ECO:0000256" key="3">
    <source>
        <dbReference type="ARBA" id="ARBA00023002"/>
    </source>
</evidence>
<dbReference type="GO" id="GO:0051539">
    <property type="term" value="F:4 iron, 4 sulfur cluster binding"/>
    <property type="evidence" value="ECO:0007669"/>
    <property type="project" value="UniProtKB-KW"/>
</dbReference>
<organism evidence="7 8">
    <name type="scientific">Candidatus Coprenecus avistercoris</name>
    <dbReference type="NCBI Taxonomy" id="2840730"/>
    <lineage>
        <taxon>Bacteria</taxon>
        <taxon>Pseudomonadati</taxon>
        <taxon>Bacteroidota</taxon>
        <taxon>Bacteroidia</taxon>
        <taxon>Bacteroidales</taxon>
        <taxon>Rikenellaceae</taxon>
        <taxon>Rikenellaceae incertae sedis</taxon>
        <taxon>Candidatus Coprenecus</taxon>
    </lineage>
</organism>
<keyword evidence="1" id="KW-0004">4Fe-4S</keyword>
<sequence>MEISNQQRNIVVIGGGPAGIEASRALDAMGYTVFLVERENRLGGHLCRWDRLFPYGTPAEDVLSQLTASMGRIKWFTSTEVTQVNKLERGYNVILSNGLSVLADALLLTTGFTLFNASKKEEYGYGIYDRVITNADLEDWFSGIPVPAVDNPRRIGFVHCVGSRDEKVGNRYCSKVCCATAVKQACEIKQQFPDAVVYCFYMDLRMFGRGYEDMYLEAQKKYGVIFVRGRVSEVSEDKDGHLFVKAEDTLSGKPLRVTLDLLVLMAGMSHNRAVDPIARTLALSTMEDGFLKPKDSLTAAQASYCTGVFYAGACTGPKTLPETMAEARAAATSIHEYLQEQ</sequence>
<feature type="domain" description="FAD/NAD(P)-binding" evidence="6">
    <location>
        <begin position="8"/>
        <end position="117"/>
    </location>
</feature>
<evidence type="ECO:0000313" key="8">
    <source>
        <dbReference type="Proteomes" id="UP000886744"/>
    </source>
</evidence>
<dbReference type="InterPro" id="IPR023753">
    <property type="entry name" value="FAD/NAD-binding_dom"/>
</dbReference>
<dbReference type="PANTHER" id="PTHR43498">
    <property type="entry name" value="FERREDOXIN:COB-COM HETERODISULFIDE REDUCTASE SUBUNIT A"/>
    <property type="match status" value="1"/>
</dbReference>
<accession>A0A9D1J6H5</accession>
<keyword evidence="5" id="KW-0411">Iron-sulfur</keyword>
<dbReference type="SUPFAM" id="SSF51905">
    <property type="entry name" value="FAD/NAD(P)-binding domain"/>
    <property type="match status" value="1"/>
</dbReference>
<dbReference type="EMBL" id="DVHI01000063">
    <property type="protein sequence ID" value="HIR62886.1"/>
    <property type="molecule type" value="Genomic_DNA"/>
</dbReference>
<dbReference type="PANTHER" id="PTHR43498:SF1">
    <property type="entry name" value="COB--COM HETERODISULFIDE REDUCTASE IRON-SULFUR SUBUNIT A"/>
    <property type="match status" value="1"/>
</dbReference>
<proteinExistence type="predicted"/>